<proteinExistence type="predicted"/>
<dbReference type="NCBIfam" id="TIGR00369">
    <property type="entry name" value="unchar_dom_1"/>
    <property type="match status" value="1"/>
</dbReference>
<accession>A0A3M5D8T4</accession>
<dbReference type="SUPFAM" id="SSF54637">
    <property type="entry name" value="Thioesterase/thiol ester dehydrase-isomerase"/>
    <property type="match status" value="1"/>
</dbReference>
<dbReference type="PANTHER" id="PTHR43240">
    <property type="entry name" value="1,4-DIHYDROXY-2-NAPHTHOYL-COA THIOESTERASE 1"/>
    <property type="match status" value="1"/>
</dbReference>
<gene>
    <name evidence="3" type="ORF">ALP65_00797</name>
</gene>
<dbReference type="InterPro" id="IPR006683">
    <property type="entry name" value="Thioestr_dom"/>
</dbReference>
<feature type="domain" description="Thioesterase" evidence="2">
    <location>
        <begin position="71"/>
        <end position="145"/>
    </location>
</feature>
<reference evidence="3 4" key="1">
    <citation type="submission" date="2018-08" db="EMBL/GenBank/DDBJ databases">
        <title>Recombination of ecologically and evolutionarily significant loci maintains genetic cohesion in the Pseudomonas syringae species complex.</title>
        <authorList>
            <person name="Dillon M."/>
            <person name="Thakur S."/>
            <person name="Almeida R.N.D."/>
            <person name="Weir B.S."/>
            <person name="Guttman D.S."/>
        </authorList>
    </citation>
    <scope>NUCLEOTIDE SEQUENCE [LARGE SCALE GENOMIC DNA]</scope>
    <source>
        <strain evidence="3 4">ICMP 7846</strain>
    </source>
</reference>
<dbReference type="GO" id="GO:0005829">
    <property type="term" value="C:cytosol"/>
    <property type="evidence" value="ECO:0007669"/>
    <property type="project" value="TreeGrafter"/>
</dbReference>
<evidence type="ECO:0000313" key="3">
    <source>
        <dbReference type="EMBL" id="RMS46459.1"/>
    </source>
</evidence>
<dbReference type="InterPro" id="IPR003736">
    <property type="entry name" value="PAAI_dom"/>
</dbReference>
<dbReference type="GO" id="GO:0061522">
    <property type="term" value="F:1,4-dihydroxy-2-naphthoyl-CoA thioesterase activity"/>
    <property type="evidence" value="ECO:0007669"/>
    <property type="project" value="TreeGrafter"/>
</dbReference>
<dbReference type="Gene3D" id="3.10.129.10">
    <property type="entry name" value="Hotdog Thioesterase"/>
    <property type="match status" value="1"/>
</dbReference>
<evidence type="ECO:0000313" key="4">
    <source>
        <dbReference type="Proteomes" id="UP000270834"/>
    </source>
</evidence>
<keyword evidence="1" id="KW-0378">Hydrolase</keyword>
<dbReference type="CDD" id="cd03443">
    <property type="entry name" value="PaaI_thioesterase"/>
    <property type="match status" value="1"/>
</dbReference>
<name>A0A3M5D8T4_PSEAI</name>
<organism evidence="3 4">
    <name type="scientific">Pseudomonas aeruginosa</name>
    <dbReference type="NCBI Taxonomy" id="287"/>
    <lineage>
        <taxon>Bacteria</taxon>
        <taxon>Pseudomonadati</taxon>
        <taxon>Pseudomonadota</taxon>
        <taxon>Gammaproteobacteria</taxon>
        <taxon>Pseudomonadales</taxon>
        <taxon>Pseudomonadaceae</taxon>
        <taxon>Pseudomonas</taxon>
    </lineage>
</organism>
<dbReference type="PANTHER" id="PTHR43240:SF10">
    <property type="entry name" value="BLL4964 PROTEIN"/>
    <property type="match status" value="1"/>
</dbReference>
<protein>
    <recommendedName>
        <fullName evidence="2">Thioesterase domain-containing protein</fullName>
    </recommendedName>
</protein>
<comment type="caution">
    <text evidence="3">The sequence shown here is derived from an EMBL/GenBank/DDBJ whole genome shotgun (WGS) entry which is preliminary data.</text>
</comment>
<dbReference type="Proteomes" id="UP000270834">
    <property type="component" value="Unassembled WGS sequence"/>
</dbReference>
<evidence type="ECO:0000259" key="2">
    <source>
        <dbReference type="Pfam" id="PF03061"/>
    </source>
</evidence>
<dbReference type="FunFam" id="3.10.129.10:FF:000052">
    <property type="entry name" value="PaaI family thioesterase"/>
    <property type="match status" value="1"/>
</dbReference>
<dbReference type="InterPro" id="IPR029069">
    <property type="entry name" value="HotDog_dom_sf"/>
</dbReference>
<dbReference type="EMBL" id="RBSQ01001235">
    <property type="protein sequence ID" value="RMS46459.1"/>
    <property type="molecule type" value="Genomic_DNA"/>
</dbReference>
<sequence>MAGHCTVPVWLRTGRRPSMMRSQQAMNAAQVQALIRMGLPMAEDIDFRVERLDERHALARIPFHGKLVRPGGTLSGPTIMALADAAMYAVILGRLGAVEMAVTSNLNINFLSKPRPEDLLAEASILKLGRRQVVCEVGVFSQSNEEDLVAHVTGTYALPL</sequence>
<dbReference type="AlphaFoldDB" id="A0A3M5D8T4"/>
<evidence type="ECO:0000256" key="1">
    <source>
        <dbReference type="ARBA" id="ARBA00022801"/>
    </source>
</evidence>
<dbReference type="Pfam" id="PF03061">
    <property type="entry name" value="4HBT"/>
    <property type="match status" value="1"/>
</dbReference>